<evidence type="ECO:0000259" key="7">
    <source>
        <dbReference type="Pfam" id="PF01094"/>
    </source>
</evidence>
<dbReference type="EMBL" id="CAJNDS010001857">
    <property type="protein sequence ID" value="CAE7285369.1"/>
    <property type="molecule type" value="Genomic_DNA"/>
</dbReference>
<keyword evidence="4" id="KW-0472">Membrane</keyword>
<dbReference type="GO" id="GO:0004930">
    <property type="term" value="F:G protein-coupled receptor activity"/>
    <property type="evidence" value="ECO:0007669"/>
    <property type="project" value="InterPro"/>
</dbReference>
<evidence type="ECO:0000313" key="9">
    <source>
        <dbReference type="Proteomes" id="UP000604046"/>
    </source>
</evidence>
<evidence type="ECO:0000256" key="5">
    <source>
        <dbReference type="ARBA" id="ARBA00023170"/>
    </source>
</evidence>
<dbReference type="OrthoDB" id="5984008at2759"/>
<dbReference type="InterPro" id="IPR028082">
    <property type="entry name" value="Peripla_BP_I"/>
</dbReference>
<feature type="domain" description="Receptor ligand binding region" evidence="7">
    <location>
        <begin position="85"/>
        <end position="191"/>
    </location>
</feature>
<accession>A0A812N2B5</accession>
<dbReference type="SUPFAM" id="SSF53822">
    <property type="entry name" value="Periplasmic binding protein-like I"/>
    <property type="match status" value="1"/>
</dbReference>
<dbReference type="AlphaFoldDB" id="A0A812N2B5"/>
<dbReference type="Gene3D" id="3.40.50.2300">
    <property type="match status" value="1"/>
</dbReference>
<name>A0A812N2B5_9DINO</name>
<keyword evidence="3" id="KW-1133">Transmembrane helix</keyword>
<dbReference type="InterPro" id="IPR000337">
    <property type="entry name" value="GPCR_3"/>
</dbReference>
<proteinExistence type="predicted"/>
<dbReference type="PANTHER" id="PTHR24060">
    <property type="entry name" value="METABOTROPIC GLUTAMATE RECEPTOR"/>
    <property type="match status" value="1"/>
</dbReference>
<comment type="subcellular location">
    <subcellularLocation>
        <location evidence="1">Membrane</location>
        <topology evidence="1">Multi-pass membrane protein</topology>
    </subcellularLocation>
</comment>
<dbReference type="PRINTS" id="PR00248">
    <property type="entry name" value="GPCRMGR"/>
</dbReference>
<dbReference type="Proteomes" id="UP000604046">
    <property type="component" value="Unassembled WGS sequence"/>
</dbReference>
<keyword evidence="5" id="KW-0675">Receptor</keyword>
<evidence type="ECO:0000313" key="8">
    <source>
        <dbReference type="EMBL" id="CAE7285369.1"/>
    </source>
</evidence>
<dbReference type="Pfam" id="PF01094">
    <property type="entry name" value="ANF_receptor"/>
    <property type="match status" value="1"/>
</dbReference>
<dbReference type="InterPro" id="IPR001828">
    <property type="entry name" value="ANF_lig-bd_rcpt"/>
</dbReference>
<evidence type="ECO:0000256" key="2">
    <source>
        <dbReference type="ARBA" id="ARBA00022692"/>
    </source>
</evidence>
<protein>
    <submittedName>
        <fullName evidence="8">Grm2 protein</fullName>
    </submittedName>
</protein>
<reference evidence="8" key="1">
    <citation type="submission" date="2021-02" db="EMBL/GenBank/DDBJ databases">
        <authorList>
            <person name="Dougan E. K."/>
            <person name="Rhodes N."/>
            <person name="Thang M."/>
            <person name="Chan C."/>
        </authorList>
    </citation>
    <scope>NUCLEOTIDE SEQUENCE</scope>
</reference>
<dbReference type="InterPro" id="IPR050726">
    <property type="entry name" value="mGluR"/>
</dbReference>
<keyword evidence="2" id="KW-0812">Transmembrane</keyword>
<dbReference type="GO" id="GO:0016020">
    <property type="term" value="C:membrane"/>
    <property type="evidence" value="ECO:0007669"/>
    <property type="project" value="UniProtKB-SubCell"/>
</dbReference>
<sequence length="216" mass="23372">MEDVGQPPGSARYTKCRAAAAWRCTAALHHFGWEHAQELAIGVYAPVTSNHQGFIAMAVSFDLDLRKNFEPALVTRFGPPIITIPDLHPDIANVTMRIGTSHSQPDVGVETALDFMLGLDGGTPVSALVGGIFSSIAMPVASVSAVRKVPQIAYGASSPALSNKDTYPYFLRTAPPDSIQAQAFWSWIVTFQARCRWLEVLFTSAFCSCDAVPYHS</sequence>
<keyword evidence="9" id="KW-1185">Reference proteome</keyword>
<evidence type="ECO:0000256" key="3">
    <source>
        <dbReference type="ARBA" id="ARBA00022989"/>
    </source>
</evidence>
<keyword evidence="6" id="KW-0325">Glycoprotein</keyword>
<organism evidence="8 9">
    <name type="scientific">Symbiodinium natans</name>
    <dbReference type="NCBI Taxonomy" id="878477"/>
    <lineage>
        <taxon>Eukaryota</taxon>
        <taxon>Sar</taxon>
        <taxon>Alveolata</taxon>
        <taxon>Dinophyceae</taxon>
        <taxon>Suessiales</taxon>
        <taxon>Symbiodiniaceae</taxon>
        <taxon>Symbiodinium</taxon>
    </lineage>
</organism>
<gene>
    <name evidence="8" type="primary">Grm2</name>
    <name evidence="8" type="ORF">SNAT2548_LOCUS15106</name>
</gene>
<evidence type="ECO:0000256" key="6">
    <source>
        <dbReference type="ARBA" id="ARBA00023180"/>
    </source>
</evidence>
<evidence type="ECO:0000256" key="1">
    <source>
        <dbReference type="ARBA" id="ARBA00004141"/>
    </source>
</evidence>
<comment type="caution">
    <text evidence="8">The sequence shown here is derived from an EMBL/GenBank/DDBJ whole genome shotgun (WGS) entry which is preliminary data.</text>
</comment>
<evidence type="ECO:0000256" key="4">
    <source>
        <dbReference type="ARBA" id="ARBA00023136"/>
    </source>
</evidence>